<dbReference type="PANTHER" id="PTHR33116:SF80">
    <property type="entry name" value="REVERSE TRANSCRIPTASE ZINC-BINDING DOMAIN-CONTAINING PROTEIN"/>
    <property type="match status" value="1"/>
</dbReference>
<accession>A0AAW2V3C6</accession>
<evidence type="ECO:0000313" key="2">
    <source>
        <dbReference type="EMBL" id="KAL0423374.1"/>
    </source>
</evidence>
<name>A0AAW2V3C6_SESRA</name>
<comment type="caution">
    <text evidence="2">The sequence shown here is derived from an EMBL/GenBank/DDBJ whole genome shotgun (WGS) entry which is preliminary data.</text>
</comment>
<dbReference type="Pfam" id="PF00078">
    <property type="entry name" value="RVT_1"/>
    <property type="match status" value="1"/>
</dbReference>
<dbReference type="InterPro" id="IPR000477">
    <property type="entry name" value="RT_dom"/>
</dbReference>
<dbReference type="EMBL" id="JACGWJ010000004">
    <property type="protein sequence ID" value="KAL0423374.1"/>
    <property type="molecule type" value="Genomic_DNA"/>
</dbReference>
<sequence>MAKAYDRLEWGFLYKIMERMGFSDTWIHLTKSCVEGCWFSVLLNGEATASLSRPEGFVKGTHYLLFLFVSATEYFARSLDHLFRQNSKMYYSMKSKIKASHLAYADDTIFTSAWRPGLVKLMATIAKYEALSGQLVNIDKSSFIVAKSMPLLVIQCIKNVIGFMMKHLPITYLGAPLYTGNKKASLFTLLCNR</sequence>
<dbReference type="PANTHER" id="PTHR33116">
    <property type="entry name" value="REVERSE TRANSCRIPTASE ZINC-BINDING DOMAIN-CONTAINING PROTEIN-RELATED-RELATED"/>
    <property type="match status" value="1"/>
</dbReference>
<reference evidence="2" key="2">
    <citation type="journal article" date="2024" name="Plant">
        <title>Genomic evolution and insights into agronomic trait innovations of Sesamum species.</title>
        <authorList>
            <person name="Miao H."/>
            <person name="Wang L."/>
            <person name="Qu L."/>
            <person name="Liu H."/>
            <person name="Sun Y."/>
            <person name="Le M."/>
            <person name="Wang Q."/>
            <person name="Wei S."/>
            <person name="Zheng Y."/>
            <person name="Lin W."/>
            <person name="Duan Y."/>
            <person name="Cao H."/>
            <person name="Xiong S."/>
            <person name="Wang X."/>
            <person name="Wei L."/>
            <person name="Li C."/>
            <person name="Ma Q."/>
            <person name="Ju M."/>
            <person name="Zhao R."/>
            <person name="Li G."/>
            <person name="Mu C."/>
            <person name="Tian Q."/>
            <person name="Mei H."/>
            <person name="Zhang T."/>
            <person name="Gao T."/>
            <person name="Zhang H."/>
        </authorList>
    </citation>
    <scope>NUCLEOTIDE SEQUENCE</scope>
    <source>
        <strain evidence="2">G02</strain>
    </source>
</reference>
<reference evidence="2" key="1">
    <citation type="submission" date="2020-06" db="EMBL/GenBank/DDBJ databases">
        <authorList>
            <person name="Li T."/>
            <person name="Hu X."/>
            <person name="Zhang T."/>
            <person name="Song X."/>
            <person name="Zhang H."/>
            <person name="Dai N."/>
            <person name="Sheng W."/>
            <person name="Hou X."/>
            <person name="Wei L."/>
        </authorList>
    </citation>
    <scope>NUCLEOTIDE SEQUENCE</scope>
    <source>
        <strain evidence="2">G02</strain>
        <tissue evidence="2">Leaf</tissue>
    </source>
</reference>
<protein>
    <recommendedName>
        <fullName evidence="1">Reverse transcriptase domain-containing protein</fullName>
    </recommendedName>
</protein>
<feature type="domain" description="Reverse transcriptase" evidence="1">
    <location>
        <begin position="2"/>
        <end position="176"/>
    </location>
</feature>
<proteinExistence type="predicted"/>
<gene>
    <name evidence="2" type="ORF">Sradi_0872200</name>
</gene>
<dbReference type="AlphaFoldDB" id="A0AAW2V3C6"/>
<evidence type="ECO:0000259" key="1">
    <source>
        <dbReference type="Pfam" id="PF00078"/>
    </source>
</evidence>
<organism evidence="2">
    <name type="scientific">Sesamum radiatum</name>
    <name type="common">Black benniseed</name>
    <dbReference type="NCBI Taxonomy" id="300843"/>
    <lineage>
        <taxon>Eukaryota</taxon>
        <taxon>Viridiplantae</taxon>
        <taxon>Streptophyta</taxon>
        <taxon>Embryophyta</taxon>
        <taxon>Tracheophyta</taxon>
        <taxon>Spermatophyta</taxon>
        <taxon>Magnoliopsida</taxon>
        <taxon>eudicotyledons</taxon>
        <taxon>Gunneridae</taxon>
        <taxon>Pentapetalae</taxon>
        <taxon>asterids</taxon>
        <taxon>lamiids</taxon>
        <taxon>Lamiales</taxon>
        <taxon>Pedaliaceae</taxon>
        <taxon>Sesamum</taxon>
    </lineage>
</organism>